<evidence type="ECO:0000256" key="1">
    <source>
        <dbReference type="SAM" id="MobiDB-lite"/>
    </source>
</evidence>
<reference evidence="2 3" key="1">
    <citation type="journal article" date="2018" name="Sci. Rep.">
        <title>Genome sequence of the cauliflower mushroom Sparassis crispa (Hanabiratake) and its association with beneficial usage.</title>
        <authorList>
            <person name="Kiyama R."/>
            <person name="Furutani Y."/>
            <person name="Kawaguchi K."/>
            <person name="Nakanishi T."/>
        </authorList>
    </citation>
    <scope>NUCLEOTIDE SEQUENCE [LARGE SCALE GENOMIC DNA]</scope>
</reference>
<gene>
    <name evidence="2" type="ORF">SCP_0400070</name>
</gene>
<dbReference type="GeneID" id="38778553"/>
<evidence type="ECO:0000313" key="2">
    <source>
        <dbReference type="EMBL" id="GBE81636.1"/>
    </source>
</evidence>
<dbReference type="EMBL" id="BFAD01000004">
    <property type="protein sequence ID" value="GBE81636.1"/>
    <property type="molecule type" value="Genomic_DNA"/>
</dbReference>
<organism evidence="2 3">
    <name type="scientific">Sparassis crispa</name>
    <dbReference type="NCBI Taxonomy" id="139825"/>
    <lineage>
        <taxon>Eukaryota</taxon>
        <taxon>Fungi</taxon>
        <taxon>Dikarya</taxon>
        <taxon>Basidiomycota</taxon>
        <taxon>Agaricomycotina</taxon>
        <taxon>Agaricomycetes</taxon>
        <taxon>Polyporales</taxon>
        <taxon>Sparassidaceae</taxon>
        <taxon>Sparassis</taxon>
    </lineage>
</organism>
<dbReference type="RefSeq" id="XP_027612549.1">
    <property type="nucleotide sequence ID" value="XM_027756748.1"/>
</dbReference>
<dbReference type="AlphaFoldDB" id="A0A401GHG4"/>
<protein>
    <submittedName>
        <fullName evidence="2">Uncharacterized protein</fullName>
    </submittedName>
</protein>
<dbReference type="InParanoid" id="A0A401GHG4"/>
<name>A0A401GHG4_9APHY</name>
<evidence type="ECO:0000313" key="3">
    <source>
        <dbReference type="Proteomes" id="UP000287166"/>
    </source>
</evidence>
<proteinExistence type="predicted"/>
<sequence length="142" mass="15104">MPDVPTPLPHLVSQPCDRPTDRPSPALRRRPSEPRSAAVARSVCAPIKNIFVCLRCTFTAISFPLSATRSLDVRSPELVDFHPADGGGGDSVAVHPNFLLSVSFTAPALPRRSTSAPVFSPQFTAVHVLLLGAGTLRLTAVN</sequence>
<feature type="region of interest" description="Disordered" evidence="1">
    <location>
        <begin position="1"/>
        <end position="35"/>
    </location>
</feature>
<keyword evidence="3" id="KW-1185">Reference proteome</keyword>
<accession>A0A401GHG4</accession>
<dbReference type="Proteomes" id="UP000287166">
    <property type="component" value="Unassembled WGS sequence"/>
</dbReference>
<comment type="caution">
    <text evidence="2">The sequence shown here is derived from an EMBL/GenBank/DDBJ whole genome shotgun (WGS) entry which is preliminary data.</text>
</comment>